<evidence type="ECO:0000313" key="16">
    <source>
        <dbReference type="Proteomes" id="UP000250369"/>
    </source>
</evidence>
<dbReference type="Pfam" id="PF02518">
    <property type="entry name" value="HATPase_c"/>
    <property type="match status" value="1"/>
</dbReference>
<evidence type="ECO:0000256" key="12">
    <source>
        <dbReference type="SAM" id="Phobius"/>
    </source>
</evidence>
<evidence type="ECO:0000256" key="6">
    <source>
        <dbReference type="ARBA" id="ARBA00022679"/>
    </source>
</evidence>
<dbReference type="Pfam" id="PF00672">
    <property type="entry name" value="HAMP"/>
    <property type="match status" value="1"/>
</dbReference>
<dbReference type="EC" id="2.7.13.3" evidence="3"/>
<keyword evidence="10" id="KW-0902">Two-component regulatory system</keyword>
<dbReference type="SUPFAM" id="SSF55874">
    <property type="entry name" value="ATPase domain of HSP90 chaperone/DNA topoisomerase II/histidine kinase"/>
    <property type="match status" value="1"/>
</dbReference>
<dbReference type="OrthoDB" id="759642at2"/>
<evidence type="ECO:0000256" key="8">
    <source>
        <dbReference type="ARBA" id="ARBA00022777"/>
    </source>
</evidence>
<evidence type="ECO:0000256" key="11">
    <source>
        <dbReference type="ARBA" id="ARBA00023136"/>
    </source>
</evidence>
<evidence type="ECO:0000256" key="7">
    <source>
        <dbReference type="ARBA" id="ARBA00022741"/>
    </source>
</evidence>
<accession>A0A329M143</accession>
<evidence type="ECO:0000256" key="3">
    <source>
        <dbReference type="ARBA" id="ARBA00012438"/>
    </source>
</evidence>
<keyword evidence="11 12" id="KW-0472">Membrane</keyword>
<dbReference type="InterPro" id="IPR003660">
    <property type="entry name" value="HAMP_dom"/>
</dbReference>
<feature type="domain" description="Histidine kinase" evidence="13">
    <location>
        <begin position="470"/>
        <end position="578"/>
    </location>
</feature>
<dbReference type="Gene3D" id="6.10.340.10">
    <property type="match status" value="1"/>
</dbReference>
<comment type="catalytic activity">
    <reaction evidence="1">
        <text>ATP + protein L-histidine = ADP + protein N-phospho-L-histidine.</text>
        <dbReference type="EC" id="2.7.13.3"/>
    </reaction>
</comment>
<dbReference type="AlphaFoldDB" id="A0A329M143"/>
<keyword evidence="16" id="KW-1185">Reference proteome</keyword>
<dbReference type="SMART" id="SM00304">
    <property type="entry name" value="HAMP"/>
    <property type="match status" value="1"/>
</dbReference>
<organism evidence="15 16">
    <name type="scientific">Paenibacillus contaminans</name>
    <dbReference type="NCBI Taxonomy" id="450362"/>
    <lineage>
        <taxon>Bacteria</taxon>
        <taxon>Bacillati</taxon>
        <taxon>Bacillota</taxon>
        <taxon>Bacilli</taxon>
        <taxon>Bacillales</taxon>
        <taxon>Paenibacillaceae</taxon>
        <taxon>Paenibacillus</taxon>
    </lineage>
</organism>
<keyword evidence="6" id="KW-0808">Transferase</keyword>
<dbReference type="Proteomes" id="UP000250369">
    <property type="component" value="Unassembled WGS sequence"/>
</dbReference>
<dbReference type="EMBL" id="QMFB01000029">
    <property type="protein sequence ID" value="RAV13634.1"/>
    <property type="molecule type" value="Genomic_DNA"/>
</dbReference>
<dbReference type="Pfam" id="PF06580">
    <property type="entry name" value="His_kinase"/>
    <property type="match status" value="1"/>
</dbReference>
<feature type="domain" description="HAMP" evidence="14">
    <location>
        <begin position="307"/>
        <end position="360"/>
    </location>
</feature>
<dbReference type="GO" id="GO:0005524">
    <property type="term" value="F:ATP binding"/>
    <property type="evidence" value="ECO:0007669"/>
    <property type="project" value="UniProtKB-KW"/>
</dbReference>
<keyword evidence="8 15" id="KW-0418">Kinase</keyword>
<dbReference type="PANTHER" id="PTHR34220">
    <property type="entry name" value="SENSOR HISTIDINE KINASE YPDA"/>
    <property type="match status" value="1"/>
</dbReference>
<dbReference type="PANTHER" id="PTHR34220:SF7">
    <property type="entry name" value="SENSOR HISTIDINE KINASE YPDA"/>
    <property type="match status" value="1"/>
</dbReference>
<keyword evidence="7" id="KW-0547">Nucleotide-binding</keyword>
<dbReference type="InterPro" id="IPR010559">
    <property type="entry name" value="Sig_transdc_His_kin_internal"/>
</dbReference>
<keyword evidence="12" id="KW-1133">Transmembrane helix</keyword>
<evidence type="ECO:0000259" key="14">
    <source>
        <dbReference type="PROSITE" id="PS50885"/>
    </source>
</evidence>
<gene>
    <name evidence="15" type="ORF">DQG23_33115</name>
</gene>
<evidence type="ECO:0000256" key="4">
    <source>
        <dbReference type="ARBA" id="ARBA00022475"/>
    </source>
</evidence>
<evidence type="ECO:0000313" key="15">
    <source>
        <dbReference type="EMBL" id="RAV13634.1"/>
    </source>
</evidence>
<reference evidence="15 16" key="1">
    <citation type="journal article" date="2009" name="Int. J. Syst. Evol. Microbiol.">
        <title>Paenibacillus contaminans sp. nov., isolated from a contaminated laboratory plate.</title>
        <authorList>
            <person name="Chou J.H."/>
            <person name="Lee J.H."/>
            <person name="Lin M.C."/>
            <person name="Chang P.S."/>
            <person name="Arun A.B."/>
            <person name="Young C.C."/>
            <person name="Chen W.M."/>
        </authorList>
    </citation>
    <scope>NUCLEOTIDE SEQUENCE [LARGE SCALE GENOMIC DNA]</scope>
    <source>
        <strain evidence="15 16">CKOBP-6</strain>
    </source>
</reference>
<evidence type="ECO:0000256" key="9">
    <source>
        <dbReference type="ARBA" id="ARBA00022840"/>
    </source>
</evidence>
<evidence type="ECO:0000256" key="2">
    <source>
        <dbReference type="ARBA" id="ARBA00004651"/>
    </source>
</evidence>
<evidence type="ECO:0000256" key="10">
    <source>
        <dbReference type="ARBA" id="ARBA00023012"/>
    </source>
</evidence>
<sequence>MSGSRRRGLRHTIRFKLAAGVAAILVPLISLLNFNQYYAAQVVRTQVAESNQSYISLYMNQIDGVLEEIDSFLIGMIVSDPNLPLLDKRQSEEQAALLKVQLSKQLANEIARYGTMDEFFIYSAIDNSLIESFSLRPSYSERVAVGEELVRLLSLASVKSPPKARNWIIREIDGSYYIVRLLQAERNTYVGAWVKAESLLVPLKLIDLGESGLSLFATTEGKPMMHTTFIRENEIDLSFAKGGYSLSGKPERYLTVGALSKQGDFRLAALIPEQKILKGLFNLREWNMVVSVGSILLLPLSLLLLRRTILLPIRRLLVAMKRIGEGHMQGIPESSTSTEEFRIVNDNFNYMLSQIRELKIHVYEERLSKQQAELRQLQATINPHFYLNSLNIMHSLAAVGDYKLIQEMSRCLADYFRYIFRSGASFVSLGDELTHTRNYIRIQELRFPGQLSSEIEVPSYLLELAVPSLVIQTFVENAIKYAFSLEKPFRLTLSGKLESDESEPRLLLVMEDTGGGFPQEVLERLAEGRSLERKDGSRHGLWNARRRLELLYEGHADLKFANRDSGGARVEIRLPMKPFPKGEDDNDAECINRR</sequence>
<keyword evidence="12" id="KW-0812">Transmembrane</keyword>
<dbReference type="RefSeq" id="WP_113035311.1">
    <property type="nucleotide sequence ID" value="NZ_QMFB01000029.1"/>
</dbReference>
<name>A0A329M143_9BACL</name>
<dbReference type="InterPro" id="IPR005467">
    <property type="entry name" value="His_kinase_dom"/>
</dbReference>
<dbReference type="InterPro" id="IPR036890">
    <property type="entry name" value="HATPase_C_sf"/>
</dbReference>
<dbReference type="PROSITE" id="PS50109">
    <property type="entry name" value="HIS_KIN"/>
    <property type="match status" value="1"/>
</dbReference>
<comment type="subcellular location">
    <subcellularLocation>
        <location evidence="2">Cell membrane</location>
        <topology evidence="2">Multi-pass membrane protein</topology>
    </subcellularLocation>
</comment>
<dbReference type="PROSITE" id="PS50885">
    <property type="entry name" value="HAMP"/>
    <property type="match status" value="1"/>
</dbReference>
<keyword evidence="4" id="KW-1003">Cell membrane</keyword>
<dbReference type="GO" id="GO:0000155">
    <property type="term" value="F:phosphorelay sensor kinase activity"/>
    <property type="evidence" value="ECO:0007669"/>
    <property type="project" value="InterPro"/>
</dbReference>
<comment type="caution">
    <text evidence="15">The sequence shown here is derived from an EMBL/GenBank/DDBJ whole genome shotgun (WGS) entry which is preliminary data.</text>
</comment>
<dbReference type="GO" id="GO:0005886">
    <property type="term" value="C:plasma membrane"/>
    <property type="evidence" value="ECO:0007669"/>
    <property type="project" value="UniProtKB-SubCell"/>
</dbReference>
<evidence type="ECO:0000259" key="13">
    <source>
        <dbReference type="PROSITE" id="PS50109"/>
    </source>
</evidence>
<dbReference type="SUPFAM" id="SSF158472">
    <property type="entry name" value="HAMP domain-like"/>
    <property type="match status" value="1"/>
</dbReference>
<keyword evidence="9" id="KW-0067">ATP-binding</keyword>
<keyword evidence="5" id="KW-0597">Phosphoprotein</keyword>
<evidence type="ECO:0000256" key="5">
    <source>
        <dbReference type="ARBA" id="ARBA00022553"/>
    </source>
</evidence>
<proteinExistence type="predicted"/>
<dbReference type="InterPro" id="IPR050640">
    <property type="entry name" value="Bact_2-comp_sensor_kinase"/>
</dbReference>
<evidence type="ECO:0000256" key="1">
    <source>
        <dbReference type="ARBA" id="ARBA00000085"/>
    </source>
</evidence>
<dbReference type="Gene3D" id="3.30.565.10">
    <property type="entry name" value="Histidine kinase-like ATPase, C-terminal domain"/>
    <property type="match status" value="1"/>
</dbReference>
<feature type="transmembrane region" description="Helical" evidence="12">
    <location>
        <begin position="12"/>
        <end position="34"/>
    </location>
</feature>
<protein>
    <recommendedName>
        <fullName evidence="3">histidine kinase</fullName>
        <ecNumber evidence="3">2.7.13.3</ecNumber>
    </recommendedName>
</protein>
<dbReference type="InterPro" id="IPR003594">
    <property type="entry name" value="HATPase_dom"/>
</dbReference>